<evidence type="ECO:0000313" key="3">
    <source>
        <dbReference type="Proteomes" id="UP001268542"/>
    </source>
</evidence>
<dbReference type="Proteomes" id="UP001268542">
    <property type="component" value="Unassembled WGS sequence"/>
</dbReference>
<dbReference type="InterPro" id="IPR011991">
    <property type="entry name" value="ArsR-like_HTH"/>
</dbReference>
<dbReference type="Pfam" id="PF12840">
    <property type="entry name" value="HTH_20"/>
    <property type="match status" value="1"/>
</dbReference>
<evidence type="ECO:0000256" key="1">
    <source>
        <dbReference type="SAM" id="MobiDB-lite"/>
    </source>
</evidence>
<name>A0ABU3PTA7_9ACTN</name>
<sequence length="241" mass="25812">MQFTRSAAGVRPVGSDDVDAPTRARVVRSILEAGPSTAAQLADRLELTPAAVRRHLDQLVEDGKLEHRQQRPGGARGRGRPARVFALTDTGREQFDQQYDTLAVQALRFLARTQGPEAVAEFARQRVSFIERDFAAVQDAEPELSPAEVLARVLTDEGYAAGVRGSPIGDQLCQQHCPVSHVASEFPQLCEAETEAISAVLGRHVQRLATIAHGDGVCTTCIPDLPPTGPTSSTDQNGASA</sequence>
<gene>
    <name evidence="2" type="ORF">RDV89_05130</name>
</gene>
<proteinExistence type="predicted"/>
<reference evidence="2 3" key="1">
    <citation type="submission" date="2023-08" db="EMBL/GenBank/DDBJ databases">
        <title>Nocardioides seae sp. nov., a bacterium isolated from a soil.</title>
        <authorList>
            <person name="Wang X."/>
        </authorList>
    </citation>
    <scope>NUCLEOTIDE SEQUENCE [LARGE SCALE GENOMIC DNA]</scope>
    <source>
        <strain evidence="2 3">YZH12</strain>
    </source>
</reference>
<dbReference type="Gene3D" id="1.10.10.10">
    <property type="entry name" value="Winged helix-like DNA-binding domain superfamily/Winged helix DNA-binding domain"/>
    <property type="match status" value="1"/>
</dbReference>
<organism evidence="2 3">
    <name type="scientific">Nocardioides imazamoxiresistens</name>
    <dbReference type="NCBI Taxonomy" id="3231893"/>
    <lineage>
        <taxon>Bacteria</taxon>
        <taxon>Bacillati</taxon>
        <taxon>Actinomycetota</taxon>
        <taxon>Actinomycetes</taxon>
        <taxon>Propionibacteriales</taxon>
        <taxon>Nocardioidaceae</taxon>
        <taxon>Nocardioides</taxon>
    </lineage>
</organism>
<protein>
    <submittedName>
        <fullName evidence="2">Helix-turn-helix domain-containing protein</fullName>
    </submittedName>
</protein>
<accession>A0ABU3PTA7</accession>
<dbReference type="InterPro" id="IPR036388">
    <property type="entry name" value="WH-like_DNA-bd_sf"/>
</dbReference>
<comment type="caution">
    <text evidence="2">The sequence shown here is derived from an EMBL/GenBank/DDBJ whole genome shotgun (WGS) entry which is preliminary data.</text>
</comment>
<dbReference type="SUPFAM" id="SSF46785">
    <property type="entry name" value="Winged helix' DNA-binding domain"/>
    <property type="match status" value="1"/>
</dbReference>
<feature type="compositionally biased region" description="Basic and acidic residues" evidence="1">
    <location>
        <begin position="59"/>
        <end position="69"/>
    </location>
</feature>
<keyword evidence="3" id="KW-1185">Reference proteome</keyword>
<dbReference type="CDD" id="cd00090">
    <property type="entry name" value="HTH_ARSR"/>
    <property type="match status" value="1"/>
</dbReference>
<dbReference type="EMBL" id="JAVYII010000002">
    <property type="protein sequence ID" value="MDT9592438.1"/>
    <property type="molecule type" value="Genomic_DNA"/>
</dbReference>
<evidence type="ECO:0000313" key="2">
    <source>
        <dbReference type="EMBL" id="MDT9592438.1"/>
    </source>
</evidence>
<dbReference type="PANTHER" id="PTHR30363:SF28">
    <property type="entry name" value="TRANSCRIPTIONAL REGULATORY PROTEIN-RELATED"/>
    <property type="match status" value="1"/>
</dbReference>
<dbReference type="InterPro" id="IPR036390">
    <property type="entry name" value="WH_DNA-bd_sf"/>
</dbReference>
<dbReference type="PANTHER" id="PTHR30363">
    <property type="entry name" value="HTH-TYPE TRANSCRIPTIONAL REGULATOR SRLR-RELATED"/>
    <property type="match status" value="1"/>
</dbReference>
<dbReference type="InterPro" id="IPR050313">
    <property type="entry name" value="Carb_Metab_HTH_regulators"/>
</dbReference>
<dbReference type="RefSeq" id="WP_315731868.1">
    <property type="nucleotide sequence ID" value="NZ_JAVYII010000002.1"/>
</dbReference>
<feature type="region of interest" description="Disordered" evidence="1">
    <location>
        <begin position="59"/>
        <end position="80"/>
    </location>
</feature>